<feature type="transmembrane region" description="Helical" evidence="12">
    <location>
        <begin position="21"/>
        <end position="39"/>
    </location>
</feature>
<comment type="caution">
    <text evidence="14">The sequence shown here is derived from an EMBL/GenBank/DDBJ whole genome shotgun (WGS) entry which is preliminary data.</text>
</comment>
<comment type="subcellular location">
    <subcellularLocation>
        <location evidence="2">Membrane</location>
        <topology evidence="2">Multi-pass membrane protein</topology>
    </subcellularLocation>
</comment>
<dbReference type="OrthoDB" id="166377at2"/>
<evidence type="ECO:0000256" key="6">
    <source>
        <dbReference type="ARBA" id="ARBA00022723"/>
    </source>
</evidence>
<evidence type="ECO:0000256" key="9">
    <source>
        <dbReference type="ARBA" id="ARBA00022989"/>
    </source>
</evidence>
<evidence type="ECO:0000256" key="10">
    <source>
        <dbReference type="ARBA" id="ARBA00023049"/>
    </source>
</evidence>
<evidence type="ECO:0000259" key="13">
    <source>
        <dbReference type="Pfam" id="PF02163"/>
    </source>
</evidence>
<dbReference type="RefSeq" id="WP_132742738.1">
    <property type="nucleotide sequence ID" value="NZ_SLXK01000001.1"/>
</dbReference>
<dbReference type="CDD" id="cd06161">
    <property type="entry name" value="S2P-M50_SpoIVFB"/>
    <property type="match status" value="1"/>
</dbReference>
<dbReference type="PANTHER" id="PTHR39188">
    <property type="entry name" value="MEMBRANE-ASSOCIATED ZINC METALLOPROTEASE M50B"/>
    <property type="match status" value="1"/>
</dbReference>
<dbReference type="GO" id="GO:0008237">
    <property type="term" value="F:metallopeptidase activity"/>
    <property type="evidence" value="ECO:0007669"/>
    <property type="project" value="UniProtKB-KW"/>
</dbReference>
<evidence type="ECO:0000256" key="12">
    <source>
        <dbReference type="SAM" id="Phobius"/>
    </source>
</evidence>
<dbReference type="AlphaFoldDB" id="A0A4R2PAX1"/>
<evidence type="ECO:0000313" key="14">
    <source>
        <dbReference type="EMBL" id="TCP32243.1"/>
    </source>
</evidence>
<keyword evidence="7" id="KW-0378">Hydrolase</keyword>
<gene>
    <name evidence="14" type="ORF">EV207_101221</name>
</gene>
<accession>A0A4R2PAX1</accession>
<evidence type="ECO:0000256" key="4">
    <source>
        <dbReference type="ARBA" id="ARBA00022670"/>
    </source>
</evidence>
<organism evidence="14 15">
    <name type="scientific">Scopulibacillus darangshiensis</name>
    <dbReference type="NCBI Taxonomy" id="442528"/>
    <lineage>
        <taxon>Bacteria</taxon>
        <taxon>Bacillati</taxon>
        <taxon>Bacillota</taxon>
        <taxon>Bacilli</taxon>
        <taxon>Bacillales</taxon>
        <taxon>Sporolactobacillaceae</taxon>
        <taxon>Scopulibacillus</taxon>
    </lineage>
</organism>
<keyword evidence="10" id="KW-0482">Metalloprotease</keyword>
<keyword evidence="15" id="KW-1185">Reference proteome</keyword>
<proteinExistence type="inferred from homology"/>
<keyword evidence="11 12" id="KW-0472">Membrane</keyword>
<evidence type="ECO:0000256" key="11">
    <source>
        <dbReference type="ARBA" id="ARBA00023136"/>
    </source>
</evidence>
<reference evidence="14 15" key="1">
    <citation type="submission" date="2019-03" db="EMBL/GenBank/DDBJ databases">
        <title>Genomic Encyclopedia of Type Strains, Phase IV (KMG-IV): sequencing the most valuable type-strain genomes for metagenomic binning, comparative biology and taxonomic classification.</title>
        <authorList>
            <person name="Goeker M."/>
        </authorList>
    </citation>
    <scope>NUCLEOTIDE SEQUENCE [LARGE SCALE GENOMIC DNA]</scope>
    <source>
        <strain evidence="14 15">DSM 19377</strain>
    </source>
</reference>
<dbReference type="Pfam" id="PF02163">
    <property type="entry name" value="Peptidase_M50"/>
    <property type="match status" value="1"/>
</dbReference>
<dbReference type="GO" id="GO:0046872">
    <property type="term" value="F:metal ion binding"/>
    <property type="evidence" value="ECO:0007669"/>
    <property type="project" value="UniProtKB-KW"/>
</dbReference>
<evidence type="ECO:0000256" key="7">
    <source>
        <dbReference type="ARBA" id="ARBA00022801"/>
    </source>
</evidence>
<feature type="domain" description="Peptidase M50" evidence="13">
    <location>
        <begin position="42"/>
        <end position="114"/>
    </location>
</feature>
<feature type="transmembrane region" description="Helical" evidence="12">
    <location>
        <begin position="163"/>
        <end position="184"/>
    </location>
</feature>
<evidence type="ECO:0000256" key="3">
    <source>
        <dbReference type="ARBA" id="ARBA00007931"/>
    </source>
</evidence>
<dbReference type="GO" id="GO:0016020">
    <property type="term" value="C:membrane"/>
    <property type="evidence" value="ECO:0007669"/>
    <property type="project" value="UniProtKB-SubCell"/>
</dbReference>
<dbReference type="Proteomes" id="UP000295416">
    <property type="component" value="Unassembled WGS sequence"/>
</dbReference>
<evidence type="ECO:0000313" key="15">
    <source>
        <dbReference type="Proteomes" id="UP000295416"/>
    </source>
</evidence>
<evidence type="ECO:0000256" key="1">
    <source>
        <dbReference type="ARBA" id="ARBA00001947"/>
    </source>
</evidence>
<name>A0A4R2PAX1_9BACL</name>
<keyword evidence="4" id="KW-0645">Protease</keyword>
<feature type="transmembrane region" description="Helical" evidence="12">
    <location>
        <begin position="92"/>
        <end position="113"/>
    </location>
</feature>
<evidence type="ECO:0000256" key="5">
    <source>
        <dbReference type="ARBA" id="ARBA00022692"/>
    </source>
</evidence>
<feature type="transmembrane region" description="Helical" evidence="12">
    <location>
        <begin position="125"/>
        <end position="142"/>
    </location>
</feature>
<keyword evidence="9 12" id="KW-1133">Transmembrane helix</keyword>
<keyword evidence="6" id="KW-0479">Metal-binding</keyword>
<comment type="cofactor">
    <cofactor evidence="1">
        <name>Zn(2+)</name>
        <dbReference type="ChEBI" id="CHEBI:29105"/>
    </cofactor>
</comment>
<keyword evidence="5 12" id="KW-0812">Transmembrane</keyword>
<dbReference type="PANTHER" id="PTHR39188:SF3">
    <property type="entry name" value="STAGE IV SPORULATION PROTEIN FB"/>
    <property type="match status" value="1"/>
</dbReference>
<protein>
    <submittedName>
        <fullName evidence="14">Stage IV sporulation protein FB</fullName>
    </submittedName>
</protein>
<keyword evidence="8" id="KW-0862">Zinc</keyword>
<sequence length="290" mass="33506">MNKIPNMIQNTGRFSLLKIKIHPVFWFVVAAGLITGHFWEVASVFFIVFIHECGHAIAALLLGWRVREIQLLPFGGVAKVDDHGNRPMHEDLIVTLAGPVQHLWLPLLSYLFLLTDYWDQTNHQIFITYNFMILLFNSLPIWPLDGGKLMFLLLLKAFPFKRAYDITLILSCFILIILSIYVGVATPFTLNYFVVGSFICFSIIKEWKERRYVFMRFLLSRWRDPVPFHSTTPIVVTAKMPVATVLGLFKKGSLHPVIIEETRRHIEEKDILNAFFSGKCFDKPIGECFK</sequence>
<dbReference type="InterPro" id="IPR008915">
    <property type="entry name" value="Peptidase_M50"/>
</dbReference>
<dbReference type="EMBL" id="SLXK01000001">
    <property type="protein sequence ID" value="TCP32243.1"/>
    <property type="molecule type" value="Genomic_DNA"/>
</dbReference>
<comment type="similarity">
    <text evidence="3">Belongs to the peptidase M50B family.</text>
</comment>
<evidence type="ECO:0000256" key="8">
    <source>
        <dbReference type="ARBA" id="ARBA00022833"/>
    </source>
</evidence>
<evidence type="ECO:0000256" key="2">
    <source>
        <dbReference type="ARBA" id="ARBA00004141"/>
    </source>
</evidence>
<dbReference type="GO" id="GO:0006508">
    <property type="term" value="P:proteolysis"/>
    <property type="evidence" value="ECO:0007669"/>
    <property type="project" value="UniProtKB-KW"/>
</dbReference>